<sequence>MDLEVLRRKTEGLQATLAVVGVVGGNYCRTSWREMSLASSYCRETHLNQPVNYSLQDAAWMLAASPDEAPVREKFPPRQSLPFISVAKAYYSGLGLLNLVNDTLAGTFYRILGYALRRI</sequence>
<proteinExistence type="predicted"/>
<organism evidence="1">
    <name type="scientific">Coccidioides posadasii RMSCC 3488</name>
    <dbReference type="NCBI Taxonomy" id="454284"/>
    <lineage>
        <taxon>Eukaryota</taxon>
        <taxon>Fungi</taxon>
        <taxon>Dikarya</taxon>
        <taxon>Ascomycota</taxon>
        <taxon>Pezizomycotina</taxon>
        <taxon>Eurotiomycetes</taxon>
        <taxon>Eurotiomycetidae</taxon>
        <taxon>Onygenales</taxon>
        <taxon>Onygenaceae</taxon>
        <taxon>Coccidioides</taxon>
    </lineage>
</organism>
<evidence type="ECO:0000313" key="1">
    <source>
        <dbReference type="EMBL" id="KMM64965.1"/>
    </source>
</evidence>
<dbReference type="EMBL" id="DS268109">
    <property type="protein sequence ID" value="KMM64965.1"/>
    <property type="molecule type" value="Genomic_DNA"/>
</dbReference>
<accession>A0A0J6F6Q1</accession>
<protein>
    <submittedName>
        <fullName evidence="1">Uncharacterized protein</fullName>
    </submittedName>
</protein>
<reference evidence="1" key="1">
    <citation type="submission" date="2007-06" db="EMBL/GenBank/DDBJ databases">
        <title>The Genome Sequence of Coccidioides posadasii RMSCC_3488.</title>
        <authorList>
            <consortium name="Coccidioides Genome Resources Consortium"/>
            <consortium name="The Broad Institute Genome Sequencing Platform"/>
            <person name="Henn M.R."/>
            <person name="Sykes S."/>
            <person name="Young S."/>
            <person name="Jaffe D."/>
            <person name="Berlin A."/>
            <person name="Alvarez P."/>
            <person name="Butler J."/>
            <person name="Gnerre S."/>
            <person name="Grabherr M."/>
            <person name="Mauceli E."/>
            <person name="Brockman W."/>
            <person name="Kodira C."/>
            <person name="Alvarado L."/>
            <person name="Zeng Q."/>
            <person name="Crawford M."/>
            <person name="Antoine C."/>
            <person name="Devon K."/>
            <person name="Galgiani J."/>
            <person name="Orsborn K."/>
            <person name="Lewis M.L."/>
            <person name="Nusbaum C."/>
            <person name="Galagan J."/>
            <person name="Birren B."/>
        </authorList>
    </citation>
    <scope>NUCLEOTIDE SEQUENCE [LARGE SCALE GENOMIC DNA]</scope>
    <source>
        <strain evidence="1">RMSCC 3488</strain>
    </source>
</reference>
<dbReference type="Proteomes" id="UP000054567">
    <property type="component" value="Unassembled WGS sequence"/>
</dbReference>
<name>A0A0J6F6Q1_COCPO</name>
<gene>
    <name evidence="1" type="ORF">CPAG_01317</name>
</gene>
<dbReference type="VEuPathDB" id="FungiDB:CPAG_01317"/>
<dbReference type="AlphaFoldDB" id="A0A0J6F6Q1"/>